<reference evidence="5" key="1">
    <citation type="journal article" date="2014" name="Front. Microbiol.">
        <title>High frequency of phylogenetically diverse reductive dehalogenase-homologous genes in deep subseafloor sedimentary metagenomes.</title>
        <authorList>
            <person name="Kawai M."/>
            <person name="Futagami T."/>
            <person name="Toyoda A."/>
            <person name="Takaki Y."/>
            <person name="Nishi S."/>
            <person name="Hori S."/>
            <person name="Arai W."/>
            <person name="Tsubouchi T."/>
            <person name="Morono Y."/>
            <person name="Uchiyama I."/>
            <person name="Ito T."/>
            <person name="Fujiyama A."/>
            <person name="Inagaki F."/>
            <person name="Takami H."/>
        </authorList>
    </citation>
    <scope>NUCLEOTIDE SEQUENCE</scope>
    <source>
        <strain evidence="5">Expedition CK06-06</strain>
    </source>
</reference>
<evidence type="ECO:0000256" key="3">
    <source>
        <dbReference type="ARBA" id="ARBA00022833"/>
    </source>
</evidence>
<dbReference type="GO" id="GO:0016832">
    <property type="term" value="F:aldehyde-lyase activity"/>
    <property type="evidence" value="ECO:0007669"/>
    <property type="project" value="TreeGrafter"/>
</dbReference>
<feature type="non-terminal residue" evidence="5">
    <location>
        <position position="1"/>
    </location>
</feature>
<evidence type="ECO:0000256" key="2">
    <source>
        <dbReference type="ARBA" id="ARBA00022723"/>
    </source>
</evidence>
<dbReference type="Gene3D" id="3.40.225.10">
    <property type="entry name" value="Class II aldolase/adducin N-terminal domain"/>
    <property type="match status" value="1"/>
</dbReference>
<dbReference type="GO" id="GO:0046872">
    <property type="term" value="F:metal ion binding"/>
    <property type="evidence" value="ECO:0007669"/>
    <property type="project" value="UniProtKB-KW"/>
</dbReference>
<dbReference type="PANTHER" id="PTHR22789">
    <property type="entry name" value="FUCULOSE PHOSPHATE ALDOLASE"/>
    <property type="match status" value="1"/>
</dbReference>
<keyword evidence="3" id="KW-0862">Zinc</keyword>
<dbReference type="SUPFAM" id="SSF53639">
    <property type="entry name" value="AraD/HMP-PK domain-like"/>
    <property type="match status" value="1"/>
</dbReference>
<dbReference type="InterPro" id="IPR036409">
    <property type="entry name" value="Aldolase_II/adducin_N_sf"/>
</dbReference>
<dbReference type="NCBIfam" id="NF005123">
    <property type="entry name" value="PRK06557.1"/>
    <property type="match status" value="1"/>
</dbReference>
<dbReference type="AlphaFoldDB" id="X1SMP1"/>
<accession>X1SMP1</accession>
<dbReference type="SMART" id="SM01007">
    <property type="entry name" value="Aldolase_II"/>
    <property type="match status" value="1"/>
</dbReference>
<name>X1SMP1_9ZZZZ</name>
<comment type="cofactor">
    <cofactor evidence="1">
        <name>Zn(2+)</name>
        <dbReference type="ChEBI" id="CHEBI:29105"/>
    </cofactor>
</comment>
<feature type="domain" description="Class II aldolase/adducin N-terminal" evidence="4">
    <location>
        <begin position="13"/>
        <end position="190"/>
    </location>
</feature>
<proteinExistence type="predicted"/>
<dbReference type="InterPro" id="IPR050197">
    <property type="entry name" value="Aldolase_class_II_sugar_metab"/>
</dbReference>
<evidence type="ECO:0000313" key="5">
    <source>
        <dbReference type="EMBL" id="GAI76620.1"/>
    </source>
</evidence>
<comment type="caution">
    <text evidence="5">The sequence shown here is derived from an EMBL/GenBank/DDBJ whole genome shotgun (WGS) entry which is preliminary data.</text>
</comment>
<protein>
    <recommendedName>
        <fullName evidence="4">Class II aldolase/adducin N-terminal domain-containing protein</fullName>
    </recommendedName>
</protein>
<keyword evidence="2" id="KW-0479">Metal-binding</keyword>
<dbReference type="InterPro" id="IPR001303">
    <property type="entry name" value="Aldolase_II/adducin_N"/>
</dbReference>
<dbReference type="Pfam" id="PF00596">
    <property type="entry name" value="Aldolase_II"/>
    <property type="match status" value="1"/>
</dbReference>
<dbReference type="EMBL" id="BARW01007813">
    <property type="protein sequence ID" value="GAI76620.1"/>
    <property type="molecule type" value="Genomic_DNA"/>
</dbReference>
<evidence type="ECO:0000259" key="4">
    <source>
        <dbReference type="SMART" id="SM01007"/>
    </source>
</evidence>
<sequence length="219" mass="24181">WEDDERMLENLKKEVYKAHMNLWKNRLVMWTSGNVSARDSKTNLVVIKPSGVPYDKLLPDNLVVVDLNGKVVDGNLKPSVDMATHLYIYRNMPDVSSVIHTHSTYASAFAATGKPIPVCLTAMADFFGGDIPIGELVLIGEEEIGKEIVSKIGGSKAIIMKNHGPFTIGKNVNEALKAAIFLEESAKTLIMAKILGEPQSIPESMVNKLHKNYIEKYGQ</sequence>
<dbReference type="PANTHER" id="PTHR22789:SF8">
    <property type="entry name" value="L-RIBULOSE-5-PHOSPHATE 4-EPIMERASE SGBE"/>
    <property type="match status" value="1"/>
</dbReference>
<evidence type="ECO:0000256" key="1">
    <source>
        <dbReference type="ARBA" id="ARBA00001947"/>
    </source>
</evidence>
<dbReference type="GO" id="GO:0019323">
    <property type="term" value="P:pentose catabolic process"/>
    <property type="evidence" value="ECO:0007669"/>
    <property type="project" value="TreeGrafter"/>
</dbReference>
<dbReference type="GO" id="GO:0005829">
    <property type="term" value="C:cytosol"/>
    <property type="evidence" value="ECO:0007669"/>
    <property type="project" value="TreeGrafter"/>
</dbReference>
<gene>
    <name evidence="5" type="ORF">S12H4_16188</name>
</gene>
<organism evidence="5">
    <name type="scientific">marine sediment metagenome</name>
    <dbReference type="NCBI Taxonomy" id="412755"/>
    <lineage>
        <taxon>unclassified sequences</taxon>
        <taxon>metagenomes</taxon>
        <taxon>ecological metagenomes</taxon>
    </lineage>
</organism>